<organism evidence="1 2">
    <name type="scientific">Citrobacter amalonaticus</name>
    <dbReference type="NCBI Taxonomy" id="35703"/>
    <lineage>
        <taxon>Bacteria</taxon>
        <taxon>Pseudomonadati</taxon>
        <taxon>Pseudomonadota</taxon>
        <taxon>Gammaproteobacteria</taxon>
        <taxon>Enterobacterales</taxon>
        <taxon>Enterobacteriaceae</taxon>
        <taxon>Citrobacter</taxon>
    </lineage>
</organism>
<evidence type="ECO:0000313" key="1">
    <source>
        <dbReference type="EMBL" id="POU62652.1"/>
    </source>
</evidence>
<protein>
    <submittedName>
        <fullName evidence="1">Uncharacterized protein</fullName>
    </submittedName>
</protein>
<proteinExistence type="predicted"/>
<accession>A0A2S4RSL5</accession>
<gene>
    <name evidence="1" type="ORF">C3430_21180</name>
</gene>
<reference evidence="1 2" key="1">
    <citation type="submission" date="2018-01" db="EMBL/GenBank/DDBJ databases">
        <title>Complete genome sequences of 14 Citrobacter spp. isolated from plant in Canada.</title>
        <authorList>
            <person name="Bhandare S.G."/>
            <person name="Colavecchio A."/>
            <person name="Jeukens J."/>
            <person name="Emond-Rheault J.-G."/>
            <person name="Freschi L."/>
            <person name="Hamel J."/>
            <person name="Kukavica-Ibrulj I."/>
            <person name="Levesque R."/>
            <person name="Goodridge L."/>
        </authorList>
    </citation>
    <scope>NUCLEOTIDE SEQUENCE [LARGE SCALE GENOMIC DNA]</scope>
    <source>
        <strain evidence="1 2">S1285</strain>
    </source>
</reference>
<dbReference type="EMBL" id="PQLX01000009">
    <property type="protein sequence ID" value="POU62652.1"/>
    <property type="molecule type" value="Genomic_DNA"/>
</dbReference>
<evidence type="ECO:0000313" key="2">
    <source>
        <dbReference type="Proteomes" id="UP000237003"/>
    </source>
</evidence>
<name>A0A2S4RSL5_CITAM</name>
<sequence length="72" mass="8382">MWSTKRANKTTAKTSFNSQRIDGHFIINIVIYVLQPQLKCILGREENLTYFLSNQAKMEKNILHIKTVDISK</sequence>
<dbReference type="Proteomes" id="UP000237003">
    <property type="component" value="Unassembled WGS sequence"/>
</dbReference>
<dbReference type="AlphaFoldDB" id="A0A2S4RSL5"/>
<comment type="caution">
    <text evidence="1">The sequence shown here is derived from an EMBL/GenBank/DDBJ whole genome shotgun (WGS) entry which is preliminary data.</text>
</comment>